<evidence type="ECO:0000313" key="1">
    <source>
        <dbReference type="EMBL" id="KAI1882861.1"/>
    </source>
</evidence>
<name>A0A8T3CFR7_9TELE</name>
<dbReference type="EMBL" id="JAERUA010000024">
    <property type="protein sequence ID" value="KAI1882861.1"/>
    <property type="molecule type" value="Genomic_DNA"/>
</dbReference>
<gene>
    <name evidence="1" type="ORF">AGOR_G00239260</name>
</gene>
<dbReference type="Proteomes" id="UP000829720">
    <property type="component" value="Unassembled WGS sequence"/>
</dbReference>
<proteinExistence type="predicted"/>
<reference evidence="1" key="1">
    <citation type="submission" date="2021-01" db="EMBL/GenBank/DDBJ databases">
        <authorList>
            <person name="Zahm M."/>
            <person name="Roques C."/>
            <person name="Cabau C."/>
            <person name="Klopp C."/>
            <person name="Donnadieu C."/>
            <person name="Jouanno E."/>
            <person name="Lampietro C."/>
            <person name="Louis A."/>
            <person name="Herpin A."/>
            <person name="Echchiki A."/>
            <person name="Berthelot C."/>
            <person name="Parey E."/>
            <person name="Roest-Crollius H."/>
            <person name="Braasch I."/>
            <person name="Postlethwait J."/>
            <person name="Bobe J."/>
            <person name="Montfort J."/>
            <person name="Bouchez O."/>
            <person name="Begum T."/>
            <person name="Mejri S."/>
            <person name="Adams A."/>
            <person name="Chen W.-J."/>
            <person name="Guiguen Y."/>
        </authorList>
    </citation>
    <scope>NUCLEOTIDE SEQUENCE</scope>
    <source>
        <tissue evidence="1">Blood</tissue>
    </source>
</reference>
<sequence length="135" mass="15278">MFNKILVPRTSLGSTSPASQNLMRSDSMCWILNSWALFFCPPQSERLITKMLRSECSAPKWPPCITQVELIQRKVHDWNNKREDCTAPDQLGINLQCSGIEAAMQVYIKPAYPTYFTLPLKICPSSFVRLPATPA</sequence>
<keyword evidence="2" id="KW-1185">Reference proteome</keyword>
<protein>
    <submittedName>
        <fullName evidence="1">Uncharacterized protein</fullName>
    </submittedName>
</protein>
<organism evidence="1 2">
    <name type="scientific">Albula goreensis</name>
    <dbReference type="NCBI Taxonomy" id="1534307"/>
    <lineage>
        <taxon>Eukaryota</taxon>
        <taxon>Metazoa</taxon>
        <taxon>Chordata</taxon>
        <taxon>Craniata</taxon>
        <taxon>Vertebrata</taxon>
        <taxon>Euteleostomi</taxon>
        <taxon>Actinopterygii</taxon>
        <taxon>Neopterygii</taxon>
        <taxon>Teleostei</taxon>
        <taxon>Albuliformes</taxon>
        <taxon>Albulidae</taxon>
        <taxon>Albula</taxon>
    </lineage>
</organism>
<accession>A0A8T3CFR7</accession>
<dbReference type="AlphaFoldDB" id="A0A8T3CFR7"/>
<evidence type="ECO:0000313" key="2">
    <source>
        <dbReference type="Proteomes" id="UP000829720"/>
    </source>
</evidence>
<comment type="caution">
    <text evidence="1">The sequence shown here is derived from an EMBL/GenBank/DDBJ whole genome shotgun (WGS) entry which is preliminary data.</text>
</comment>